<keyword evidence="2 6" id="KW-0436">Ligase</keyword>
<protein>
    <submittedName>
        <fullName evidence="6">Cyclohexanecarboxylate-CoA ligase</fullName>
    </submittedName>
</protein>
<name>A0A4R7VXM4_9PSEU</name>
<feature type="compositionally biased region" description="Basic and acidic residues" evidence="3">
    <location>
        <begin position="362"/>
        <end position="375"/>
    </location>
</feature>
<evidence type="ECO:0000259" key="5">
    <source>
        <dbReference type="Pfam" id="PF13193"/>
    </source>
</evidence>
<dbReference type="OrthoDB" id="9803968at2"/>
<dbReference type="Proteomes" id="UP000294927">
    <property type="component" value="Unassembled WGS sequence"/>
</dbReference>
<dbReference type="AlphaFoldDB" id="A0A4R7VXM4"/>
<dbReference type="GO" id="GO:0031956">
    <property type="term" value="F:medium-chain fatty acid-CoA ligase activity"/>
    <property type="evidence" value="ECO:0007669"/>
    <property type="project" value="TreeGrafter"/>
</dbReference>
<gene>
    <name evidence="6" type="ORF">CLV71_104700</name>
</gene>
<organism evidence="6 7">
    <name type="scientific">Actinophytocola oryzae</name>
    <dbReference type="NCBI Taxonomy" id="502181"/>
    <lineage>
        <taxon>Bacteria</taxon>
        <taxon>Bacillati</taxon>
        <taxon>Actinomycetota</taxon>
        <taxon>Actinomycetes</taxon>
        <taxon>Pseudonocardiales</taxon>
        <taxon>Pseudonocardiaceae</taxon>
    </lineage>
</organism>
<evidence type="ECO:0000256" key="1">
    <source>
        <dbReference type="ARBA" id="ARBA00006432"/>
    </source>
</evidence>
<dbReference type="EMBL" id="SOCP01000004">
    <property type="protein sequence ID" value="TDV54229.1"/>
    <property type="molecule type" value="Genomic_DNA"/>
</dbReference>
<dbReference type="PRINTS" id="PR00154">
    <property type="entry name" value="AMPBINDING"/>
</dbReference>
<evidence type="ECO:0000313" key="7">
    <source>
        <dbReference type="Proteomes" id="UP000294927"/>
    </source>
</evidence>
<dbReference type="PANTHER" id="PTHR43201">
    <property type="entry name" value="ACYL-COA SYNTHETASE"/>
    <property type="match status" value="1"/>
</dbReference>
<sequence length="552" mass="59559">MLMSEALTEDYYAEGLWRRDATLLDDLRAAAREHPDRRAVVVYHVDGREPDSVTYAELAAAVERMAAGLVGLGVSRGDVVTLQLPNCWQLMALTLACARIGAIAGPAPTIYRRRELSFITGLTESPVYIGAVGDAKFSYAELSAEVAEIVPTLRHRVLLGAADQPADTPGLAGALDLETTLLGEKSAPGSVFGELTDDEANPEDVAYVMFTSGTTGEPKGVMHSFNTLYATNRAQANVLGLTGDDVTAMGAPVTYNAGFTWNFVMPLVLGATAVHLDAWDPELMLRVLERERVTFFMGAPPFLVDLIVAQREHDRDLSALRSFATGSAPIPPVLVEDARDELGCRLYALWGMTENGAPTITRPEDPPMRAAESDGRPMPGMLVRIVDRDDVEVAPGEVGRLQVRGAFQCLGYFRRPDTYAASVTGDGWFDTGDLARSDGNGGIRIAGRQKDMISRGGVKIPVVEVEAALLRHPGVKDVAIVGYPDERLGERACAFAVADGTAPDLPALTTHLDALGMAKQYWPERLELVDALPRTPSGKVQKFKLREHFGEG</sequence>
<dbReference type="PANTHER" id="PTHR43201:SF5">
    <property type="entry name" value="MEDIUM-CHAIN ACYL-COA LIGASE ACSF2, MITOCHONDRIAL"/>
    <property type="match status" value="1"/>
</dbReference>
<dbReference type="Pfam" id="PF13193">
    <property type="entry name" value="AMP-binding_C"/>
    <property type="match status" value="1"/>
</dbReference>
<dbReference type="SUPFAM" id="SSF56801">
    <property type="entry name" value="Acetyl-CoA synthetase-like"/>
    <property type="match status" value="1"/>
</dbReference>
<dbReference type="Pfam" id="PF00501">
    <property type="entry name" value="AMP-binding"/>
    <property type="match status" value="1"/>
</dbReference>
<dbReference type="InterPro" id="IPR025110">
    <property type="entry name" value="AMP-bd_C"/>
</dbReference>
<dbReference type="InterPro" id="IPR020459">
    <property type="entry name" value="AMP-binding"/>
</dbReference>
<evidence type="ECO:0000256" key="2">
    <source>
        <dbReference type="ARBA" id="ARBA00022598"/>
    </source>
</evidence>
<comment type="similarity">
    <text evidence="1">Belongs to the ATP-dependent AMP-binding enzyme family.</text>
</comment>
<dbReference type="RefSeq" id="WP_133903191.1">
    <property type="nucleotide sequence ID" value="NZ_SOCP01000004.1"/>
</dbReference>
<dbReference type="InterPro" id="IPR045851">
    <property type="entry name" value="AMP-bd_C_sf"/>
</dbReference>
<dbReference type="Gene3D" id="3.40.50.12780">
    <property type="entry name" value="N-terminal domain of ligase-like"/>
    <property type="match status" value="1"/>
</dbReference>
<reference evidence="6 7" key="1">
    <citation type="submission" date="2019-03" db="EMBL/GenBank/DDBJ databases">
        <title>Genomic Encyclopedia of Archaeal and Bacterial Type Strains, Phase II (KMG-II): from individual species to whole genera.</title>
        <authorList>
            <person name="Goeker M."/>
        </authorList>
    </citation>
    <scope>NUCLEOTIDE SEQUENCE [LARGE SCALE GENOMIC DNA]</scope>
    <source>
        <strain evidence="6 7">DSM 45499</strain>
    </source>
</reference>
<proteinExistence type="inferred from homology"/>
<evidence type="ECO:0000256" key="3">
    <source>
        <dbReference type="SAM" id="MobiDB-lite"/>
    </source>
</evidence>
<dbReference type="InterPro" id="IPR000873">
    <property type="entry name" value="AMP-dep_synth/lig_dom"/>
</dbReference>
<comment type="caution">
    <text evidence="6">The sequence shown here is derived from an EMBL/GenBank/DDBJ whole genome shotgun (WGS) entry which is preliminary data.</text>
</comment>
<dbReference type="Gene3D" id="3.30.300.30">
    <property type="match status" value="1"/>
</dbReference>
<dbReference type="InterPro" id="IPR020845">
    <property type="entry name" value="AMP-binding_CS"/>
</dbReference>
<accession>A0A4R7VXM4</accession>
<dbReference type="InterPro" id="IPR042099">
    <property type="entry name" value="ANL_N_sf"/>
</dbReference>
<keyword evidence="7" id="KW-1185">Reference proteome</keyword>
<feature type="domain" description="AMP-binding enzyme C-terminal" evidence="5">
    <location>
        <begin position="464"/>
        <end position="539"/>
    </location>
</feature>
<feature type="region of interest" description="Disordered" evidence="3">
    <location>
        <begin position="357"/>
        <end position="376"/>
    </location>
</feature>
<feature type="domain" description="AMP-dependent synthetase/ligase" evidence="4">
    <location>
        <begin position="28"/>
        <end position="413"/>
    </location>
</feature>
<dbReference type="PROSITE" id="PS00455">
    <property type="entry name" value="AMP_BINDING"/>
    <property type="match status" value="1"/>
</dbReference>
<evidence type="ECO:0000259" key="4">
    <source>
        <dbReference type="Pfam" id="PF00501"/>
    </source>
</evidence>
<dbReference type="GO" id="GO:0006631">
    <property type="term" value="P:fatty acid metabolic process"/>
    <property type="evidence" value="ECO:0007669"/>
    <property type="project" value="TreeGrafter"/>
</dbReference>
<evidence type="ECO:0000313" key="6">
    <source>
        <dbReference type="EMBL" id="TDV54229.1"/>
    </source>
</evidence>